<evidence type="ECO:0000256" key="1">
    <source>
        <dbReference type="ARBA" id="ARBA00004283"/>
    </source>
</evidence>
<dbReference type="InterPro" id="IPR030122">
    <property type="entry name" value="FCHo2_F-BAR"/>
</dbReference>
<keyword evidence="4" id="KW-0597">Phosphoprotein</keyword>
<evidence type="ECO:0000259" key="13">
    <source>
        <dbReference type="PROSITE" id="PS51072"/>
    </source>
</evidence>
<dbReference type="GO" id="GO:0005886">
    <property type="term" value="C:plasma membrane"/>
    <property type="evidence" value="ECO:0007669"/>
    <property type="project" value="TreeGrafter"/>
</dbReference>
<evidence type="ECO:0000256" key="2">
    <source>
        <dbReference type="ARBA" id="ARBA00011064"/>
    </source>
</evidence>
<feature type="region of interest" description="Disordered" evidence="11">
    <location>
        <begin position="281"/>
        <end position="328"/>
    </location>
</feature>
<dbReference type="PROSITE" id="PS51072">
    <property type="entry name" value="MHD"/>
    <property type="match status" value="1"/>
</dbReference>
<keyword evidence="7 12" id="KW-0472">Membrane</keyword>
<dbReference type="InterPro" id="IPR054713">
    <property type="entry name" value="GMIP/FCHO2-like_FCH"/>
</dbReference>
<dbReference type="STRING" id="8167.A0A484CEM3"/>
<dbReference type="SMART" id="SM00055">
    <property type="entry name" value="FCH"/>
    <property type="match status" value="1"/>
</dbReference>
<feature type="coiled-coil region" evidence="10">
    <location>
        <begin position="170"/>
        <end position="208"/>
    </location>
</feature>
<evidence type="ECO:0000256" key="6">
    <source>
        <dbReference type="ARBA" id="ARBA00023054"/>
    </source>
</evidence>
<comment type="similarity">
    <text evidence="2">Belongs to the FCHO family.</text>
</comment>
<evidence type="ECO:0000256" key="10">
    <source>
        <dbReference type="SAM" id="Coils"/>
    </source>
</evidence>
<evidence type="ECO:0000313" key="16">
    <source>
        <dbReference type="Proteomes" id="UP000295070"/>
    </source>
</evidence>
<dbReference type="GO" id="GO:0072583">
    <property type="term" value="P:clathrin-dependent endocytosis"/>
    <property type="evidence" value="ECO:0007669"/>
    <property type="project" value="TreeGrafter"/>
</dbReference>
<evidence type="ECO:0000256" key="5">
    <source>
        <dbReference type="ARBA" id="ARBA00022583"/>
    </source>
</evidence>
<keyword evidence="12" id="KW-1133">Transmembrane helix</keyword>
<dbReference type="Pfam" id="PF22699">
    <property type="entry name" value="GMIP-like_FCH"/>
    <property type="match status" value="1"/>
</dbReference>
<keyword evidence="6 9" id="KW-0175">Coiled coil</keyword>
<keyword evidence="8" id="KW-0168">Coated pit</keyword>
<dbReference type="SUPFAM" id="SSF49447">
    <property type="entry name" value="Second domain of Mu2 adaptin subunit (ap50) of ap2 adaptor"/>
    <property type="match status" value="1"/>
</dbReference>
<sequence length="1087" mass="118843">MITPYFLENFWGDKNNGFDVLYHNMKHGQISSKELTDFIRERSTIEEAYARSMTKLAKSAGNFSQLGTFAPVWDVFKTSTEKLASCHMELVRKLQELIKDVQKYVEEQAKAHKKTKEEVASTLEAVQNIQTTSQALQKSKEIYNAKTVEQERLRKEGATQRDVDKAGVKAKKATETYKSYVEKYAAAKSEFEQKMTETAQKFQDIEENHILHLKEIIRSYSQSVDETHIQIGEVQNEFVRNIENTSEESLIQKLAESKGTGKERPGPIEFEECNASIATEGMSNNKIKGAKPRKRKPFGIPGRRKDKDTDSTESTEVEAANTANGAPPGYYGAIDIQNANIPQVDEEGFCIRPEGNENDILFICLDAVHTLKLKNSFYSSSDSEDEDEPRKFHVEIKPVQPNNGPHQNRATIDELKASIGNIILSPSTSGQMRRNQSSDELAKPRVPTPYELTHNDLLSLDPFGPTLAAGSSSSVSSSTAEAVTQRECSPPLAESQQSKDVSSFSSSTSSPWDSPENPFQALKPIPARAQSAPITLPTEPIDPIKSPAAASPPKSVDAFSSVSWSQSQWIAFSDNFTPARRQGSGSSVKELQRPQAGSGSGRSSRFLSDDSADAYCKAAGSGEDGNPGFSDVFSGITDRAMAAAPSGKTFTVPVPNRPTTPLTAGALVPPPRPSSRPKLPTGKLTGINEIVRPFSPHKTSNASPPPAAPLARAESSSSLSSNASLSAANTPTVGAEHTFALPLSSPEPELLSPAPFFVQSQTFVLLGLFISFLSLLCLLIWRKEDDVFIAKLPTFEKRCETPAGTSRGPSPVTLASQDALPIAVAFTESVNAYFKGADPTKCIVKITGDMTLSFPMGIIKVFTTNPSPAVLTFKLKNTSRLEQILPNQQLLYSDPSQSDSNSRDFWFNMQALTSYLRKASEQNPTASYYNVDILKYQVQSDGIHSTPLNLAIYWKCTPSTSDLRVDYRYNPESMASPGPLSNVQILVPVDGGVTNMHSLPNSIWNPEQNKCLWKLSEISEKSENEGAGSLRAKFELSDGPSNPSTLAVQFMSEGSTLSGVDMELQGSGYRLSLNKKRFATGRYMADC</sequence>
<dbReference type="Proteomes" id="UP000295070">
    <property type="component" value="Chromosome 16"/>
</dbReference>
<dbReference type="EMBL" id="SCKG01000016">
    <property type="protein sequence ID" value="TDH02281.1"/>
    <property type="molecule type" value="Genomic_DNA"/>
</dbReference>
<dbReference type="Pfam" id="PF10291">
    <property type="entry name" value="muHD"/>
    <property type="match status" value="1"/>
</dbReference>
<dbReference type="InterPro" id="IPR031160">
    <property type="entry name" value="F_BAR_dom"/>
</dbReference>
<evidence type="ECO:0000313" key="15">
    <source>
        <dbReference type="EMBL" id="TDH02281.1"/>
    </source>
</evidence>
<dbReference type="InterPro" id="IPR027267">
    <property type="entry name" value="AH/BAR_dom_sf"/>
</dbReference>
<dbReference type="GO" id="GO:0005905">
    <property type="term" value="C:clathrin-coated pit"/>
    <property type="evidence" value="ECO:0007669"/>
    <property type="project" value="UniProtKB-SubCell"/>
</dbReference>
<dbReference type="FunFam" id="1.20.1270.60:FF:000016">
    <property type="entry name" value="FCH domain only protein 2"/>
    <property type="match status" value="1"/>
</dbReference>
<feature type="domain" description="MHD" evidence="13">
    <location>
        <begin position="819"/>
        <end position="1087"/>
    </location>
</feature>
<feature type="compositionally biased region" description="Low complexity" evidence="11">
    <location>
        <begin position="495"/>
        <end position="514"/>
    </location>
</feature>
<dbReference type="GO" id="GO:0060028">
    <property type="term" value="P:convergent extension involved in axis elongation"/>
    <property type="evidence" value="ECO:0007669"/>
    <property type="project" value="UniProtKB-ARBA"/>
</dbReference>
<evidence type="ECO:0000256" key="11">
    <source>
        <dbReference type="SAM" id="MobiDB-lite"/>
    </source>
</evidence>
<dbReference type="AlphaFoldDB" id="A0A484CEM3"/>
<dbReference type="PROSITE" id="PS51741">
    <property type="entry name" value="F_BAR"/>
    <property type="match status" value="1"/>
</dbReference>
<evidence type="ECO:0000256" key="7">
    <source>
        <dbReference type="ARBA" id="ARBA00023136"/>
    </source>
</evidence>
<organism evidence="15 16">
    <name type="scientific">Perca flavescens</name>
    <name type="common">American yellow perch</name>
    <name type="synonym">Morone flavescens</name>
    <dbReference type="NCBI Taxonomy" id="8167"/>
    <lineage>
        <taxon>Eukaryota</taxon>
        <taxon>Metazoa</taxon>
        <taxon>Chordata</taxon>
        <taxon>Craniata</taxon>
        <taxon>Vertebrata</taxon>
        <taxon>Euteleostomi</taxon>
        <taxon>Actinopterygii</taxon>
        <taxon>Neopterygii</taxon>
        <taxon>Teleostei</taxon>
        <taxon>Neoteleostei</taxon>
        <taxon>Acanthomorphata</taxon>
        <taxon>Eupercaria</taxon>
        <taxon>Perciformes</taxon>
        <taxon>Percoidei</taxon>
        <taxon>Percidae</taxon>
        <taxon>Percinae</taxon>
        <taxon>Perca</taxon>
    </lineage>
</organism>
<feature type="region of interest" description="Disordered" evidence="11">
    <location>
        <begin position="576"/>
        <end position="608"/>
    </location>
</feature>
<dbReference type="GO" id="GO:0048488">
    <property type="term" value="P:synaptic vesicle endocytosis"/>
    <property type="evidence" value="ECO:0007669"/>
    <property type="project" value="TreeGrafter"/>
</dbReference>
<feature type="compositionally biased region" description="Low complexity" evidence="11">
    <location>
        <begin position="545"/>
        <end position="555"/>
    </location>
</feature>
<accession>A0A484CEM3</accession>
<feature type="transmembrane region" description="Helical" evidence="12">
    <location>
        <begin position="763"/>
        <end position="781"/>
    </location>
</feature>
<dbReference type="PANTHER" id="PTHR23065:SF8">
    <property type="entry name" value="F-BAR DOMAIN ONLY PROTEIN 2"/>
    <property type="match status" value="1"/>
</dbReference>
<feature type="domain" description="F-BAR" evidence="14">
    <location>
        <begin position="4"/>
        <end position="250"/>
    </location>
</feature>
<keyword evidence="12" id="KW-0812">Transmembrane</keyword>
<proteinExistence type="inferred from homology"/>
<feature type="region of interest" description="Disordered" evidence="11">
    <location>
        <begin position="468"/>
        <end position="521"/>
    </location>
</feature>
<feature type="region of interest" description="Disordered" evidence="11">
    <location>
        <begin position="647"/>
        <end position="715"/>
    </location>
</feature>
<evidence type="ECO:0000259" key="14">
    <source>
        <dbReference type="PROSITE" id="PS51741"/>
    </source>
</evidence>
<evidence type="ECO:0000256" key="4">
    <source>
        <dbReference type="ARBA" id="ARBA00022553"/>
    </source>
</evidence>
<gene>
    <name evidence="15" type="ORF">EPR50_G00171230</name>
</gene>
<dbReference type="GO" id="GO:0048268">
    <property type="term" value="P:clathrin coat assembly"/>
    <property type="evidence" value="ECO:0007669"/>
    <property type="project" value="TreeGrafter"/>
</dbReference>
<evidence type="ECO:0000256" key="8">
    <source>
        <dbReference type="ARBA" id="ARBA00023176"/>
    </source>
</evidence>
<feature type="coiled-coil region" evidence="10">
    <location>
        <begin position="87"/>
        <end position="114"/>
    </location>
</feature>
<feature type="region of interest" description="Disordered" evidence="11">
    <location>
        <begin position="424"/>
        <end position="447"/>
    </location>
</feature>
<evidence type="ECO:0000256" key="12">
    <source>
        <dbReference type="SAM" id="Phobius"/>
    </source>
</evidence>
<dbReference type="InterPro" id="IPR028565">
    <property type="entry name" value="MHD"/>
</dbReference>
<dbReference type="CDD" id="cd07673">
    <property type="entry name" value="F-BAR_FCHO2"/>
    <property type="match status" value="1"/>
</dbReference>
<protein>
    <recommendedName>
        <fullName evidence="3">F-BAR domain only protein 2</fullName>
    </recommendedName>
</protein>
<dbReference type="GO" id="GO:0030136">
    <property type="term" value="C:clathrin-coated vesicle"/>
    <property type="evidence" value="ECO:0007669"/>
    <property type="project" value="TreeGrafter"/>
</dbReference>
<feature type="compositionally biased region" description="Basic residues" evidence="11">
    <location>
        <begin position="288"/>
        <end position="297"/>
    </location>
</feature>
<evidence type="ECO:0000256" key="3">
    <source>
        <dbReference type="ARBA" id="ARBA00018998"/>
    </source>
</evidence>
<reference evidence="15 16" key="1">
    <citation type="submission" date="2019-01" db="EMBL/GenBank/DDBJ databases">
        <title>A chromosome-scale genome assembly of the yellow perch, Perca flavescens.</title>
        <authorList>
            <person name="Feron R."/>
            <person name="Morvezen R."/>
            <person name="Bestin A."/>
            <person name="Haffray P."/>
            <person name="Klopp C."/>
            <person name="Zahm M."/>
            <person name="Cabau C."/>
            <person name="Roques C."/>
            <person name="Donnadieu C."/>
            <person name="Bouchez O."/>
            <person name="Christie M."/>
            <person name="Larson W."/>
            <person name="Guiguen Y."/>
        </authorList>
    </citation>
    <scope>NUCLEOTIDE SEQUENCE [LARGE SCALE GENOMIC DNA]</scope>
    <source>
        <strain evidence="15">YP-PL-M2</strain>
        <tissue evidence="15">Blood</tissue>
    </source>
</reference>
<dbReference type="Gene3D" id="1.20.1270.60">
    <property type="entry name" value="Arfaptin homology (AH) domain/BAR domain"/>
    <property type="match status" value="1"/>
</dbReference>
<feature type="compositionally biased region" description="Polar residues" evidence="11">
    <location>
        <begin position="424"/>
        <end position="435"/>
    </location>
</feature>
<evidence type="ECO:0000256" key="9">
    <source>
        <dbReference type="PROSITE-ProRule" id="PRU01077"/>
    </source>
</evidence>
<dbReference type="InterPro" id="IPR036168">
    <property type="entry name" value="AP2_Mu_C_sf"/>
</dbReference>
<comment type="subcellular location">
    <subcellularLocation>
        <location evidence="1">Membrane</location>
        <location evidence="1">Clathrin-coated pit</location>
        <topology evidence="1">Peripheral membrane protein</topology>
        <orientation evidence="1">Cytoplasmic side</orientation>
    </subcellularLocation>
</comment>
<keyword evidence="5" id="KW-0254">Endocytosis</keyword>
<dbReference type="InterPro" id="IPR001060">
    <property type="entry name" value="FCH_dom"/>
</dbReference>
<feature type="region of interest" description="Disordered" evidence="11">
    <location>
        <begin position="535"/>
        <end position="557"/>
    </location>
</feature>
<name>A0A484CEM3_PERFV</name>
<keyword evidence="16" id="KW-1185">Reference proteome</keyword>
<dbReference type="InterPro" id="IPR018808">
    <property type="entry name" value="Muniscin_C"/>
</dbReference>
<dbReference type="GO" id="GO:0098793">
    <property type="term" value="C:presynapse"/>
    <property type="evidence" value="ECO:0007669"/>
    <property type="project" value="GOC"/>
</dbReference>
<dbReference type="SUPFAM" id="SSF103657">
    <property type="entry name" value="BAR/IMD domain-like"/>
    <property type="match status" value="1"/>
</dbReference>
<dbReference type="PANTHER" id="PTHR23065">
    <property type="entry name" value="PROLINE-SERINE-THREONINE PHOSPHATASE INTERACTING PROTEIN 1"/>
    <property type="match status" value="1"/>
</dbReference>
<comment type="caution">
    <text evidence="15">The sequence shown here is derived from an EMBL/GenBank/DDBJ whole genome shotgun (WGS) entry which is preliminary data.</text>
</comment>